<evidence type="ECO:0000259" key="4">
    <source>
        <dbReference type="Pfam" id="PF00892"/>
    </source>
</evidence>
<feature type="transmembrane region" description="Helical" evidence="2">
    <location>
        <begin position="115"/>
        <end position="137"/>
    </location>
</feature>
<evidence type="ECO:0000256" key="2">
    <source>
        <dbReference type="SAM" id="Phobius"/>
    </source>
</evidence>
<feature type="non-terminal residue" evidence="5">
    <location>
        <position position="340"/>
    </location>
</feature>
<dbReference type="Pfam" id="PF00496">
    <property type="entry name" value="SBP_bac_5"/>
    <property type="match status" value="1"/>
</dbReference>
<keyword evidence="1" id="KW-0732">Signal</keyword>
<dbReference type="InterPro" id="IPR000620">
    <property type="entry name" value="EamA_dom"/>
</dbReference>
<dbReference type="InterPro" id="IPR037185">
    <property type="entry name" value="EmrE-like"/>
</dbReference>
<dbReference type="InterPro" id="IPR000914">
    <property type="entry name" value="SBP_5_dom"/>
</dbReference>
<evidence type="ECO:0000256" key="1">
    <source>
        <dbReference type="ARBA" id="ARBA00022729"/>
    </source>
</evidence>
<sequence length="340" mass="36358">VGSTCIAIAGVALTVVEDLDLGGTLLVGDALEIGAGITWAVFLVASSRAMQASQTTGERLNFLFGVFTVAAVLLTPLGLAGFVVPPAEDLLPLLFLGVLATAVAYYFWYEAAAELSTLTATLLFALSVGFTFVNAALFLGTEIRPQAVLGAAMIVFAIFLTQANDTTAETAADTTTAHGISAFGELKYPPDFPHFDYVNPDAPRGGVLSFRGQGASRTFDSLNAYILSGEPAQGLERLSDSLLVRAFDEPDAVYGLIAESVEYPEDRSWAIFNMRPEARFSDGEPITAEDVVWTLTTLRDEGAPLYRIGLRDVETVTALDDHRVRVDFREGAAMRDLIAT</sequence>
<keyword evidence="2" id="KW-0472">Membrane</keyword>
<evidence type="ECO:0000259" key="3">
    <source>
        <dbReference type="Pfam" id="PF00496"/>
    </source>
</evidence>
<feature type="domain" description="Solute-binding protein family 5" evidence="3">
    <location>
        <begin position="253"/>
        <end position="331"/>
    </location>
</feature>
<keyword evidence="6" id="KW-1185">Reference proteome</keyword>
<dbReference type="Proteomes" id="UP001642464">
    <property type="component" value="Unassembled WGS sequence"/>
</dbReference>
<dbReference type="EMBL" id="CAXAMM010030284">
    <property type="protein sequence ID" value="CAK9066250.1"/>
    <property type="molecule type" value="Genomic_DNA"/>
</dbReference>
<reference evidence="5 6" key="1">
    <citation type="submission" date="2024-02" db="EMBL/GenBank/DDBJ databases">
        <authorList>
            <person name="Chen Y."/>
            <person name="Shah S."/>
            <person name="Dougan E. K."/>
            <person name="Thang M."/>
            <person name="Chan C."/>
        </authorList>
    </citation>
    <scope>NUCLEOTIDE SEQUENCE [LARGE SCALE GENOMIC DNA]</scope>
</reference>
<dbReference type="Pfam" id="PF00892">
    <property type="entry name" value="EamA"/>
    <property type="match status" value="1"/>
</dbReference>
<protein>
    <submittedName>
        <fullName evidence="5">Uncharacterized protein YejA</fullName>
    </submittedName>
</protein>
<dbReference type="PANTHER" id="PTHR30290:SF64">
    <property type="entry name" value="ABC TRANSPORTER PERIPLASMIC BINDING PROTEIN"/>
    <property type="match status" value="1"/>
</dbReference>
<feature type="domain" description="EamA" evidence="4">
    <location>
        <begin position="28"/>
        <end position="161"/>
    </location>
</feature>
<keyword evidence="2" id="KW-1133">Transmembrane helix</keyword>
<dbReference type="PANTHER" id="PTHR30290">
    <property type="entry name" value="PERIPLASMIC BINDING COMPONENT OF ABC TRANSPORTER"/>
    <property type="match status" value="1"/>
</dbReference>
<dbReference type="SUPFAM" id="SSF103481">
    <property type="entry name" value="Multidrug resistance efflux transporter EmrE"/>
    <property type="match status" value="1"/>
</dbReference>
<organism evidence="5 6">
    <name type="scientific">Durusdinium trenchii</name>
    <dbReference type="NCBI Taxonomy" id="1381693"/>
    <lineage>
        <taxon>Eukaryota</taxon>
        <taxon>Sar</taxon>
        <taxon>Alveolata</taxon>
        <taxon>Dinophyceae</taxon>
        <taxon>Suessiales</taxon>
        <taxon>Symbiodiniaceae</taxon>
        <taxon>Durusdinium</taxon>
    </lineage>
</organism>
<feature type="non-terminal residue" evidence="5">
    <location>
        <position position="1"/>
    </location>
</feature>
<name>A0ABP0NR37_9DINO</name>
<keyword evidence="2" id="KW-0812">Transmembrane</keyword>
<evidence type="ECO:0000313" key="6">
    <source>
        <dbReference type="Proteomes" id="UP001642464"/>
    </source>
</evidence>
<feature type="transmembrane region" description="Helical" evidence="2">
    <location>
        <begin position="143"/>
        <end position="160"/>
    </location>
</feature>
<feature type="transmembrane region" description="Helical" evidence="2">
    <location>
        <begin position="62"/>
        <end position="84"/>
    </location>
</feature>
<evidence type="ECO:0000313" key="5">
    <source>
        <dbReference type="EMBL" id="CAK9066250.1"/>
    </source>
</evidence>
<comment type="caution">
    <text evidence="5">The sequence shown here is derived from an EMBL/GenBank/DDBJ whole genome shotgun (WGS) entry which is preliminary data.</text>
</comment>
<dbReference type="InterPro" id="IPR039424">
    <property type="entry name" value="SBP_5"/>
</dbReference>
<feature type="transmembrane region" description="Helical" evidence="2">
    <location>
        <begin position="90"/>
        <end position="108"/>
    </location>
</feature>
<proteinExistence type="predicted"/>
<feature type="transmembrane region" description="Helical" evidence="2">
    <location>
        <begin position="30"/>
        <end position="50"/>
    </location>
</feature>
<dbReference type="SUPFAM" id="SSF53850">
    <property type="entry name" value="Periplasmic binding protein-like II"/>
    <property type="match status" value="1"/>
</dbReference>
<dbReference type="Gene3D" id="3.40.190.10">
    <property type="entry name" value="Periplasmic binding protein-like II"/>
    <property type="match status" value="1"/>
</dbReference>
<accession>A0ABP0NR37</accession>
<gene>
    <name evidence="5" type="ORF">SCF082_LOCUS33768</name>
</gene>